<dbReference type="PANTHER" id="PTHR23501">
    <property type="entry name" value="MAJOR FACILITATOR SUPERFAMILY"/>
    <property type="match status" value="1"/>
</dbReference>
<feature type="transmembrane region" description="Helical" evidence="7">
    <location>
        <begin position="232"/>
        <end position="252"/>
    </location>
</feature>
<feature type="transmembrane region" description="Helical" evidence="7">
    <location>
        <begin position="369"/>
        <end position="387"/>
    </location>
</feature>
<feature type="transmembrane region" description="Helical" evidence="7">
    <location>
        <begin position="192"/>
        <end position="211"/>
    </location>
</feature>
<feature type="region of interest" description="Disordered" evidence="6">
    <location>
        <begin position="530"/>
        <end position="594"/>
    </location>
</feature>
<feature type="transmembrane region" description="Helical" evidence="7">
    <location>
        <begin position="75"/>
        <end position="94"/>
    </location>
</feature>
<feature type="transmembrane region" description="Helical" evidence="7">
    <location>
        <begin position="399"/>
        <end position="420"/>
    </location>
</feature>
<dbReference type="STRING" id="436010.A0A167WEI3"/>
<feature type="transmembrane region" description="Helical" evidence="7">
    <location>
        <begin position="106"/>
        <end position="125"/>
    </location>
</feature>
<dbReference type="Pfam" id="PF07690">
    <property type="entry name" value="MFS_1"/>
    <property type="match status" value="1"/>
</dbReference>
<feature type="region of interest" description="Disordered" evidence="6">
    <location>
        <begin position="609"/>
        <end position="639"/>
    </location>
</feature>
<gene>
    <name evidence="9" type="ORF">FIBSPDRAFT_805299</name>
</gene>
<evidence type="ECO:0000256" key="3">
    <source>
        <dbReference type="ARBA" id="ARBA00022692"/>
    </source>
</evidence>
<protein>
    <submittedName>
        <fullName evidence="9">MFS general substrate transporter</fullName>
    </submittedName>
</protein>
<dbReference type="GO" id="GO:0005886">
    <property type="term" value="C:plasma membrane"/>
    <property type="evidence" value="ECO:0007669"/>
    <property type="project" value="TreeGrafter"/>
</dbReference>
<evidence type="ECO:0000313" key="10">
    <source>
        <dbReference type="Proteomes" id="UP000076532"/>
    </source>
</evidence>
<evidence type="ECO:0000256" key="4">
    <source>
        <dbReference type="ARBA" id="ARBA00022989"/>
    </source>
</evidence>
<accession>A0A167WEI3</accession>
<evidence type="ECO:0000313" key="9">
    <source>
        <dbReference type="EMBL" id="KZP06007.1"/>
    </source>
</evidence>
<keyword evidence="3 7" id="KW-0812">Transmembrane</keyword>
<dbReference type="GO" id="GO:0015174">
    <property type="term" value="F:basic amino acid transmembrane transporter activity"/>
    <property type="evidence" value="ECO:0007669"/>
    <property type="project" value="TreeGrafter"/>
</dbReference>
<organism evidence="9 10">
    <name type="scientific">Athelia psychrophila</name>
    <dbReference type="NCBI Taxonomy" id="1759441"/>
    <lineage>
        <taxon>Eukaryota</taxon>
        <taxon>Fungi</taxon>
        <taxon>Dikarya</taxon>
        <taxon>Basidiomycota</taxon>
        <taxon>Agaricomycotina</taxon>
        <taxon>Agaricomycetes</taxon>
        <taxon>Agaricomycetidae</taxon>
        <taxon>Atheliales</taxon>
        <taxon>Atheliaceae</taxon>
        <taxon>Athelia</taxon>
    </lineage>
</organism>
<feature type="transmembrane region" description="Helical" evidence="7">
    <location>
        <begin position="506"/>
        <end position="525"/>
    </location>
</feature>
<dbReference type="GO" id="GO:0000329">
    <property type="term" value="C:fungal-type vacuole membrane"/>
    <property type="evidence" value="ECO:0007669"/>
    <property type="project" value="TreeGrafter"/>
</dbReference>
<keyword evidence="5 7" id="KW-0472">Membrane</keyword>
<keyword evidence="4 7" id="KW-1133">Transmembrane helix</keyword>
<keyword evidence="2" id="KW-0813">Transport</keyword>
<name>A0A167WEI3_9AGAM</name>
<feature type="domain" description="Major facilitator superfamily (MFS) profile" evidence="8">
    <location>
        <begin position="40"/>
        <end position="529"/>
    </location>
</feature>
<dbReference type="AlphaFoldDB" id="A0A167WEI3"/>
<dbReference type="Proteomes" id="UP000076532">
    <property type="component" value="Unassembled WGS sequence"/>
</dbReference>
<evidence type="ECO:0000256" key="2">
    <source>
        <dbReference type="ARBA" id="ARBA00022448"/>
    </source>
</evidence>
<evidence type="ECO:0000256" key="6">
    <source>
        <dbReference type="SAM" id="MobiDB-lite"/>
    </source>
</evidence>
<dbReference type="SUPFAM" id="SSF103473">
    <property type="entry name" value="MFS general substrate transporter"/>
    <property type="match status" value="1"/>
</dbReference>
<dbReference type="EMBL" id="KV417808">
    <property type="protein sequence ID" value="KZP06007.1"/>
    <property type="molecule type" value="Genomic_DNA"/>
</dbReference>
<dbReference type="Gene3D" id="1.20.1250.20">
    <property type="entry name" value="MFS general substrate transporter like domains"/>
    <property type="match status" value="1"/>
</dbReference>
<dbReference type="InterPro" id="IPR020846">
    <property type="entry name" value="MFS_dom"/>
</dbReference>
<dbReference type="InterPro" id="IPR036259">
    <property type="entry name" value="MFS_trans_sf"/>
</dbReference>
<dbReference type="GO" id="GO:0012505">
    <property type="term" value="C:endomembrane system"/>
    <property type="evidence" value="ECO:0007669"/>
    <property type="project" value="UniProtKB-SubCell"/>
</dbReference>
<reference evidence="9 10" key="1">
    <citation type="journal article" date="2016" name="Mol. Biol. Evol.">
        <title>Comparative Genomics of Early-Diverging Mushroom-Forming Fungi Provides Insights into the Origins of Lignocellulose Decay Capabilities.</title>
        <authorList>
            <person name="Nagy L.G."/>
            <person name="Riley R."/>
            <person name="Tritt A."/>
            <person name="Adam C."/>
            <person name="Daum C."/>
            <person name="Floudas D."/>
            <person name="Sun H."/>
            <person name="Yadav J.S."/>
            <person name="Pangilinan J."/>
            <person name="Larsson K.H."/>
            <person name="Matsuura K."/>
            <person name="Barry K."/>
            <person name="Labutti K."/>
            <person name="Kuo R."/>
            <person name="Ohm R.A."/>
            <person name="Bhattacharya S.S."/>
            <person name="Shirouzu T."/>
            <person name="Yoshinaga Y."/>
            <person name="Martin F.M."/>
            <person name="Grigoriev I.V."/>
            <person name="Hibbett D.S."/>
        </authorList>
    </citation>
    <scope>NUCLEOTIDE SEQUENCE [LARGE SCALE GENOMIC DNA]</scope>
    <source>
        <strain evidence="9 10">CBS 109695</strain>
    </source>
</reference>
<evidence type="ECO:0000256" key="7">
    <source>
        <dbReference type="SAM" id="Phobius"/>
    </source>
</evidence>
<dbReference type="PANTHER" id="PTHR23501:SF191">
    <property type="entry name" value="VACUOLAR BASIC AMINO ACID TRANSPORTER 4"/>
    <property type="match status" value="1"/>
</dbReference>
<evidence type="ECO:0000259" key="8">
    <source>
        <dbReference type="PROSITE" id="PS50850"/>
    </source>
</evidence>
<sequence>MSNSTERDPLISPTTSAAVRDGPKKALGQLGPLEITRSTRWGILAGIWTASFLSVTTLVATLLPSISSEFNKSNQASWLGTSYLLALCTFTPLYGRLCNVMGRRDANQTAVFLAGLGTLCCGLSTNMYMLIAARFLGGLGGGGVNTTASIITSDMYSLRDRGLAQGVSSVFNGLGMGLGGPLGGLISDWLGWRWAFLLQLPISLISLALTQRNLAYVTPGKGKSTKEVLKRIDWGGTFTLFVAVGSFLVFMSTRYNEDLPWSNVTVIVPLVLACVFAVAFVVVELFIAPEPVMAPFLLRQKVPVLVGLSNFLVSINNFAIMYFFPMWFQTVALTSAATAGLHLMPNAVSTSCGSLFAGWMMHRFGKYKTLNLTFGLLPFLAGVLICLMREDSPAAQQWLSIIPLGFGNTVVYQTMLMALISHLPESQMAVGTGFGQVFRGLGQVGGLGIASALFQSVLGSELEKRIHGPDAAKLIKNIRHSSRLVASLPPDIQRDAREAYATSLKAVFTLAACASFLAFVVRLPVPEMKLDSKSRPRKRSTSVVPSRPLDGPVDSVNANPTKATAVMSDDDLERSRSPDQDLDQEEEGLGDHIGAVRVPVRRMLSTYENVEGSMDSENERFGGSASEGSVLASRNRTMS</sequence>
<proteinExistence type="predicted"/>
<dbReference type="InterPro" id="IPR011701">
    <property type="entry name" value="MFS"/>
</dbReference>
<keyword evidence="10" id="KW-1185">Reference proteome</keyword>
<dbReference type="OrthoDB" id="3437016at2759"/>
<evidence type="ECO:0000256" key="1">
    <source>
        <dbReference type="ARBA" id="ARBA00004127"/>
    </source>
</evidence>
<feature type="transmembrane region" description="Helical" evidence="7">
    <location>
        <begin position="41"/>
        <end position="63"/>
    </location>
</feature>
<dbReference type="Gene3D" id="1.20.1720.10">
    <property type="entry name" value="Multidrug resistance protein D"/>
    <property type="match status" value="1"/>
</dbReference>
<dbReference type="PROSITE" id="PS50850">
    <property type="entry name" value="MFS"/>
    <property type="match status" value="1"/>
</dbReference>
<evidence type="ECO:0000256" key="5">
    <source>
        <dbReference type="ARBA" id="ARBA00023136"/>
    </source>
</evidence>
<feature type="transmembrane region" description="Helical" evidence="7">
    <location>
        <begin position="304"/>
        <end position="324"/>
    </location>
</feature>
<comment type="subcellular location">
    <subcellularLocation>
        <location evidence="1">Endomembrane system</location>
        <topology evidence="1">Multi-pass membrane protein</topology>
    </subcellularLocation>
</comment>
<feature type="transmembrane region" description="Helical" evidence="7">
    <location>
        <begin position="264"/>
        <end position="283"/>
    </location>
</feature>